<feature type="chain" id="PRO_5042211126" evidence="1">
    <location>
        <begin position="18"/>
        <end position="251"/>
    </location>
</feature>
<evidence type="ECO:0000313" key="2">
    <source>
        <dbReference type="EMBL" id="CUJ15572.1"/>
    </source>
</evidence>
<feature type="signal peptide" evidence="1">
    <location>
        <begin position="1"/>
        <end position="17"/>
    </location>
</feature>
<sequence>MRQLVSWSLLVAPATMAAVLSFSVGAQSMPPPQAEASNWCEEARKALTDANGNAVECAAVAKRCIKMNNYWCQKHGASSWRGTTDAQGNDGNRDVDGHAIFDSAAWSARAIAMDLRSKYRRGLVSAVDIAAAHSPWCDTLGSKAVVNGHGRTCKDGRAKPAATFAGPWCEAPKKAAPGTADCAAGCNCPPEIASVLVRDLNLDINADLKLFDAAGMPLPNLTIVLRNLALQEQGVRVRTSVIEQGIGQLGK</sequence>
<protein>
    <submittedName>
        <fullName evidence="2">Uncharacterized protein</fullName>
    </submittedName>
</protein>
<proteinExistence type="predicted"/>
<dbReference type="AlphaFoldDB" id="A0AAD2J028"/>
<dbReference type="EMBL" id="CYTK01000004">
    <property type="protein sequence ID" value="CUJ15572.1"/>
    <property type="molecule type" value="Genomic_DNA"/>
</dbReference>
<dbReference type="RefSeq" id="WP_156337379.1">
    <property type="nucleotide sequence ID" value="NZ_CYTK01000004.1"/>
</dbReference>
<keyword evidence="1" id="KW-0732">Signal</keyword>
<evidence type="ECO:0000313" key="3">
    <source>
        <dbReference type="Proteomes" id="UP000044098"/>
    </source>
</evidence>
<reference evidence="2 3" key="1">
    <citation type="submission" date="2015-09" db="EMBL/GenBank/DDBJ databases">
        <authorList>
            <consortium name="Pathogen Informatics"/>
        </authorList>
    </citation>
    <scope>NUCLEOTIDE SEQUENCE [LARGE SCALE GENOMIC DNA]</scope>
    <source>
        <strain evidence="2 3">2789STDY5608625</strain>
    </source>
</reference>
<gene>
    <name evidence="2" type="ORF">ERS370000_02930</name>
</gene>
<comment type="caution">
    <text evidence="2">The sequence shown here is derived from an EMBL/GenBank/DDBJ whole genome shotgun (WGS) entry which is preliminary data.</text>
</comment>
<evidence type="ECO:0000256" key="1">
    <source>
        <dbReference type="SAM" id="SignalP"/>
    </source>
</evidence>
<accession>A0AAD2J028</accession>
<organism evidence="2 3">
    <name type="scientific">Achromobacter aegrifaciens</name>
    <dbReference type="NCBI Taxonomy" id="1287736"/>
    <lineage>
        <taxon>Bacteria</taxon>
        <taxon>Pseudomonadati</taxon>
        <taxon>Pseudomonadota</taxon>
        <taxon>Betaproteobacteria</taxon>
        <taxon>Burkholderiales</taxon>
        <taxon>Alcaligenaceae</taxon>
        <taxon>Achromobacter</taxon>
    </lineage>
</organism>
<dbReference type="Proteomes" id="UP000044098">
    <property type="component" value="Unassembled WGS sequence"/>
</dbReference>
<name>A0AAD2J028_ACHAE</name>